<protein>
    <submittedName>
        <fullName evidence="2">Uncharacterized protein</fullName>
    </submittedName>
</protein>
<evidence type="ECO:0000313" key="2">
    <source>
        <dbReference type="EMBL" id="RGV40992.1"/>
    </source>
</evidence>
<proteinExistence type="predicted"/>
<reference evidence="1" key="2">
    <citation type="submission" date="2022-10" db="EMBL/GenBank/DDBJ databases">
        <title>Human gut microbiome strain richness.</title>
        <authorList>
            <person name="Chen-Liaw A."/>
        </authorList>
    </citation>
    <scope>NUCLEOTIDE SEQUENCE</scope>
    <source>
        <strain evidence="1">A1_m1001262Bd0_191120</strain>
    </source>
</reference>
<evidence type="ECO:0000313" key="3">
    <source>
        <dbReference type="Proteomes" id="UP000285343"/>
    </source>
</evidence>
<evidence type="ECO:0000313" key="1">
    <source>
        <dbReference type="EMBL" id="MDC1754246.1"/>
    </source>
</evidence>
<dbReference type="Proteomes" id="UP000285343">
    <property type="component" value="Unassembled WGS sequence"/>
</dbReference>
<dbReference type="AlphaFoldDB" id="A0A412XCS0"/>
<dbReference type="EMBL" id="JAQNQY010000025">
    <property type="protein sequence ID" value="MDC1754246.1"/>
    <property type="molecule type" value="Genomic_DNA"/>
</dbReference>
<dbReference type="RefSeq" id="WP_100262813.1">
    <property type="nucleotide sequence ID" value="NZ_JABUBW010000039.1"/>
</dbReference>
<sequence length="203" mass="24158">MKWLVVFFVFSGIILSSFQYNANSVLVEQIESNFPIVIRYDSIKDYIFRIQFPLMFKVCNMSNNSKQMGHISYYYKDIKYALSYEQGWNYNLLINKEKNGELLTPYRRGRIVIDSLSNENFVFHTGHSIRYEDSILQSVFRPFISQFKNTGKDTLHIGTIQEFKKKYPEIINLLLQDDSIQFWIYTPWSKDNGNHFILPIEQK</sequence>
<dbReference type="Proteomes" id="UP001218502">
    <property type="component" value="Unassembled WGS sequence"/>
</dbReference>
<name>A0A412XCS0_BACUN</name>
<gene>
    <name evidence="2" type="ORF">DWW14_13570</name>
    <name evidence="1" type="ORF">POY80_17550</name>
</gene>
<reference evidence="2 3" key="1">
    <citation type="submission" date="2018-08" db="EMBL/GenBank/DDBJ databases">
        <title>A genome reference for cultivated species of the human gut microbiota.</title>
        <authorList>
            <person name="Zou Y."/>
            <person name="Xue W."/>
            <person name="Luo G."/>
        </authorList>
    </citation>
    <scope>NUCLEOTIDE SEQUENCE [LARGE SCALE GENOMIC DNA]</scope>
    <source>
        <strain evidence="2 3">AF14-42</strain>
    </source>
</reference>
<organism evidence="2 3">
    <name type="scientific">Bacteroides uniformis</name>
    <dbReference type="NCBI Taxonomy" id="820"/>
    <lineage>
        <taxon>Bacteria</taxon>
        <taxon>Pseudomonadati</taxon>
        <taxon>Bacteroidota</taxon>
        <taxon>Bacteroidia</taxon>
        <taxon>Bacteroidales</taxon>
        <taxon>Bacteroidaceae</taxon>
        <taxon>Bacteroides</taxon>
    </lineage>
</organism>
<comment type="caution">
    <text evidence="2">The sequence shown here is derived from an EMBL/GenBank/DDBJ whole genome shotgun (WGS) entry which is preliminary data.</text>
</comment>
<accession>A0A412XCS0</accession>
<dbReference type="EMBL" id="QRZC01000018">
    <property type="protein sequence ID" value="RGV40992.1"/>
    <property type="molecule type" value="Genomic_DNA"/>
</dbReference>